<comment type="caution">
    <text evidence="2">The sequence shown here is derived from an EMBL/GenBank/DDBJ whole genome shotgun (WGS) entry which is preliminary data.</text>
</comment>
<protein>
    <recommendedName>
        <fullName evidence="4">TIP41-like protein</fullName>
    </recommendedName>
</protein>
<dbReference type="OrthoDB" id="10253878at2759"/>
<dbReference type="Proteomes" id="UP000310189">
    <property type="component" value="Unassembled WGS sequence"/>
</dbReference>
<evidence type="ECO:0000313" key="2">
    <source>
        <dbReference type="EMBL" id="TIA87329.1"/>
    </source>
</evidence>
<dbReference type="GO" id="GO:0031929">
    <property type="term" value="P:TOR signaling"/>
    <property type="evidence" value="ECO:0007669"/>
    <property type="project" value="TreeGrafter"/>
</dbReference>
<evidence type="ECO:0000256" key="1">
    <source>
        <dbReference type="ARBA" id="ARBA00006658"/>
    </source>
</evidence>
<sequence>MPQPRSQSSEYRIRDWVVSTTKSTIPSMQQTDAFSAELGIPIPEMTFLESEVAVEDARSGFKLSFNTRDALRGVSKENELRVSYAEHWASRRWVQPHESSTIQPSQPWDWTYSTAFSGRSSSTRDTDAQALAHSWTPVDTADEIIPLDKLSDTSHPILFYDDVQLYDDELGDNGQVGLNVKIRVMPFAWFILQRLFLRVDKVLFRMYDVRVYCDLEEGVVRRECTGWESGWDALKRCLPPSADNIIHDDTIIQATLRTMDKYGAKENCTQWKGLGCVKEVCRLR</sequence>
<reference evidence="2 3" key="1">
    <citation type="submission" date="2019-03" db="EMBL/GenBank/DDBJ databases">
        <title>Sequencing 23 genomes of Wallemia ichthyophaga.</title>
        <authorList>
            <person name="Gostincar C."/>
        </authorList>
    </citation>
    <scope>NUCLEOTIDE SEQUENCE [LARGE SCALE GENOMIC DNA]</scope>
    <source>
        <strain evidence="2 3">EXF-5753</strain>
    </source>
</reference>
<dbReference type="InterPro" id="IPR051330">
    <property type="entry name" value="Phosphatase_reg/MetRdx"/>
</dbReference>
<dbReference type="PANTHER" id="PTHR21021:SF16">
    <property type="entry name" value="TIP41-LIKE PROTEIN"/>
    <property type="match status" value="1"/>
</dbReference>
<evidence type="ECO:0008006" key="4">
    <source>
        <dbReference type="Google" id="ProtNLM"/>
    </source>
</evidence>
<evidence type="ECO:0000313" key="3">
    <source>
        <dbReference type="Proteomes" id="UP000310189"/>
    </source>
</evidence>
<dbReference type="PANTHER" id="PTHR21021">
    <property type="entry name" value="GAF/PUTATIVE CYTOSKELETAL PROTEIN"/>
    <property type="match status" value="1"/>
</dbReference>
<dbReference type="GO" id="GO:0005829">
    <property type="term" value="C:cytosol"/>
    <property type="evidence" value="ECO:0007669"/>
    <property type="project" value="TreeGrafter"/>
</dbReference>
<name>A0A4T0FGY5_9BASI</name>
<gene>
    <name evidence="2" type="ORF">E3P99_03235</name>
</gene>
<organism evidence="2 3">
    <name type="scientific">Wallemia hederae</name>
    <dbReference type="NCBI Taxonomy" id="1540922"/>
    <lineage>
        <taxon>Eukaryota</taxon>
        <taxon>Fungi</taxon>
        <taxon>Dikarya</taxon>
        <taxon>Basidiomycota</taxon>
        <taxon>Wallemiomycotina</taxon>
        <taxon>Wallemiomycetes</taxon>
        <taxon>Wallemiales</taxon>
        <taxon>Wallemiaceae</taxon>
        <taxon>Wallemia</taxon>
    </lineage>
</organism>
<dbReference type="Pfam" id="PF04176">
    <property type="entry name" value="TIP41"/>
    <property type="match status" value="1"/>
</dbReference>
<keyword evidence="3" id="KW-1185">Reference proteome</keyword>
<dbReference type="InterPro" id="IPR007303">
    <property type="entry name" value="TIP41-like"/>
</dbReference>
<accession>A0A4T0FGY5</accession>
<dbReference type="EMBL" id="SPNW01000058">
    <property type="protein sequence ID" value="TIA87329.1"/>
    <property type="molecule type" value="Genomic_DNA"/>
</dbReference>
<dbReference type="AlphaFoldDB" id="A0A4T0FGY5"/>
<comment type="similarity">
    <text evidence="1">Belongs to the TIP41 family.</text>
</comment>
<proteinExistence type="inferred from homology"/>